<comment type="caution">
    <text evidence="1">The sequence shown here is derived from an EMBL/GenBank/DDBJ whole genome shotgun (WGS) entry which is preliminary data.</text>
</comment>
<evidence type="ECO:0000313" key="1">
    <source>
        <dbReference type="EMBL" id="EHQ64286.1"/>
    </source>
</evidence>
<reference evidence="1 2" key="1">
    <citation type="journal article" date="2012" name="J. Bacteriol.">
        <title>Genome Sequence of the Pattern-Forming Social Bacterium Paenibacillus dendritiformis C454 Chiral Morphotype.</title>
        <authorList>
            <person name="Sirota-Madi A."/>
            <person name="Olender T."/>
            <person name="Helman Y."/>
            <person name="Brainis I."/>
            <person name="Finkelshtein A."/>
            <person name="Roth D."/>
            <person name="Hagai E."/>
            <person name="Leshkowitz D."/>
            <person name="Brodsky L."/>
            <person name="Galatenko V."/>
            <person name="Nikolaev V."/>
            <person name="Gutnick D.L."/>
            <person name="Lancet D."/>
            <person name="Ben-Jacob E."/>
        </authorList>
    </citation>
    <scope>NUCLEOTIDE SEQUENCE [LARGE SCALE GENOMIC DNA]</scope>
    <source>
        <strain evidence="1 2">C454</strain>
    </source>
</reference>
<proteinExistence type="predicted"/>
<evidence type="ECO:0000313" key="2">
    <source>
        <dbReference type="Proteomes" id="UP000003900"/>
    </source>
</evidence>
<dbReference type="EMBL" id="AHKH01000001">
    <property type="protein sequence ID" value="EHQ64286.1"/>
    <property type="molecule type" value="Genomic_DNA"/>
</dbReference>
<dbReference type="AlphaFoldDB" id="H3S938"/>
<dbReference type="PATRIC" id="fig|1131935.3.peg.39"/>
<dbReference type="OrthoDB" id="9812708at2"/>
<protein>
    <submittedName>
        <fullName evidence="1">Uncharacterized protein</fullName>
    </submittedName>
</protein>
<dbReference type="RefSeq" id="WP_006674550.1">
    <property type="nucleotide sequence ID" value="NZ_AHKH01000001.1"/>
</dbReference>
<gene>
    <name evidence="1" type="ORF">PDENDC454_00190</name>
</gene>
<accession>H3S938</accession>
<organism evidence="1 2">
    <name type="scientific">Paenibacillus dendritiformis C454</name>
    <dbReference type="NCBI Taxonomy" id="1131935"/>
    <lineage>
        <taxon>Bacteria</taxon>
        <taxon>Bacillati</taxon>
        <taxon>Bacillota</taxon>
        <taxon>Bacilli</taxon>
        <taxon>Bacillales</taxon>
        <taxon>Paenibacillaceae</taxon>
        <taxon>Paenibacillus</taxon>
    </lineage>
</organism>
<dbReference type="Proteomes" id="UP000003900">
    <property type="component" value="Unassembled WGS sequence"/>
</dbReference>
<sequence length="53" mass="6265">MKYFNEAKYFWQTYVPKQGQAETVQGELIRAIEKLRGEAQRNGNINWDKGFVI</sequence>
<name>H3S938_9BACL</name>
<keyword evidence="2" id="KW-1185">Reference proteome</keyword>
<dbReference type="STRING" id="1131935.PDENDC454_00190"/>